<protein>
    <submittedName>
        <fullName evidence="2">Uncharacterized protein</fullName>
    </submittedName>
</protein>
<proteinExistence type="predicted"/>
<dbReference type="AlphaFoldDB" id="A0A815JSC0"/>
<organism evidence="2 3">
    <name type="scientific">Adineta ricciae</name>
    <name type="common">Rotifer</name>
    <dbReference type="NCBI Taxonomy" id="249248"/>
    <lineage>
        <taxon>Eukaryota</taxon>
        <taxon>Metazoa</taxon>
        <taxon>Spiralia</taxon>
        <taxon>Gnathifera</taxon>
        <taxon>Rotifera</taxon>
        <taxon>Eurotatoria</taxon>
        <taxon>Bdelloidea</taxon>
        <taxon>Adinetida</taxon>
        <taxon>Adinetidae</taxon>
        <taxon>Adineta</taxon>
    </lineage>
</organism>
<sequence length="117" mass="13257">MHKGTQLVCFIAILMLLATSWGGIEARSFHGRDFQDLLEALDNNLEQRASCNNGCSCRRAGIFSPYFCATVGRGGTGPLSSVVVRRKHETIYILHHIYCRNRLFIPAIIYTRTNDFY</sequence>
<dbReference type="EMBL" id="CAJNOJ010000298">
    <property type="protein sequence ID" value="CAF1380470.1"/>
    <property type="molecule type" value="Genomic_DNA"/>
</dbReference>
<feature type="chain" id="PRO_5032965410" evidence="1">
    <location>
        <begin position="27"/>
        <end position="117"/>
    </location>
</feature>
<evidence type="ECO:0000313" key="2">
    <source>
        <dbReference type="EMBL" id="CAF1380470.1"/>
    </source>
</evidence>
<feature type="signal peptide" evidence="1">
    <location>
        <begin position="1"/>
        <end position="26"/>
    </location>
</feature>
<evidence type="ECO:0000256" key="1">
    <source>
        <dbReference type="SAM" id="SignalP"/>
    </source>
</evidence>
<evidence type="ECO:0000313" key="3">
    <source>
        <dbReference type="Proteomes" id="UP000663852"/>
    </source>
</evidence>
<keyword evidence="1" id="KW-0732">Signal</keyword>
<dbReference type="Proteomes" id="UP000663852">
    <property type="component" value="Unassembled WGS sequence"/>
</dbReference>
<name>A0A815JSC0_ADIRI</name>
<gene>
    <name evidence="2" type="ORF">EDS130_LOCUS34897</name>
</gene>
<accession>A0A815JSC0</accession>
<reference evidence="2" key="1">
    <citation type="submission" date="2021-02" db="EMBL/GenBank/DDBJ databases">
        <authorList>
            <person name="Nowell W R."/>
        </authorList>
    </citation>
    <scope>NUCLEOTIDE SEQUENCE</scope>
</reference>
<comment type="caution">
    <text evidence="2">The sequence shown here is derived from an EMBL/GenBank/DDBJ whole genome shotgun (WGS) entry which is preliminary data.</text>
</comment>